<dbReference type="EMBL" id="CZQD01000028">
    <property type="protein sequence ID" value="CUS56530.1"/>
    <property type="molecule type" value="Genomic_DNA"/>
</dbReference>
<accession>A0A160TXX8</accession>
<keyword evidence="1" id="KW-0346">Stress response</keyword>
<organism evidence="1">
    <name type="scientific">hydrothermal vent metagenome</name>
    <dbReference type="NCBI Taxonomy" id="652676"/>
    <lineage>
        <taxon>unclassified sequences</taxon>
        <taxon>metagenomes</taxon>
        <taxon>ecological metagenomes</taxon>
    </lineage>
</organism>
<dbReference type="CDD" id="cd00165">
    <property type="entry name" value="S4"/>
    <property type="match status" value="1"/>
</dbReference>
<dbReference type="AlphaFoldDB" id="A0A160TXX8"/>
<reference evidence="1" key="1">
    <citation type="submission" date="2015-10" db="EMBL/GenBank/DDBJ databases">
        <authorList>
            <person name="Gilbert D.G."/>
        </authorList>
    </citation>
    <scope>NUCLEOTIDE SEQUENCE</scope>
</reference>
<gene>
    <name evidence="1" type="ORF">MGWOODY_Hyp2425</name>
</gene>
<proteinExistence type="predicted"/>
<dbReference type="GO" id="GO:0003723">
    <property type="term" value="F:RNA binding"/>
    <property type="evidence" value="ECO:0007669"/>
    <property type="project" value="InterPro"/>
</dbReference>
<evidence type="ECO:0000313" key="1">
    <source>
        <dbReference type="EMBL" id="CUS56530.1"/>
    </source>
</evidence>
<dbReference type="InterPro" id="IPR036986">
    <property type="entry name" value="S4_RNA-bd_sf"/>
</dbReference>
<protein>
    <submittedName>
        <fullName evidence="1">Ribosome-associated heat shock protein implicated in the recycling of the 50S subunit (S4 paralog)</fullName>
    </submittedName>
</protein>
<dbReference type="Gene3D" id="3.10.290.10">
    <property type="entry name" value="RNA-binding S4 domain"/>
    <property type="match status" value="1"/>
</dbReference>
<sequence>MTDTPTLRLDVWLWRTRFFKTRALSGTYIRKRGVRLTRNGQTRRVNKPGAAICVGDVVTLARGAHIRTVEVLDLGTRRGPAEEAAAMYTTLETDT</sequence>
<dbReference type="PROSITE" id="PS50889">
    <property type="entry name" value="S4"/>
    <property type="match status" value="1"/>
</dbReference>
<dbReference type="SUPFAM" id="SSF55174">
    <property type="entry name" value="Alpha-L RNA-binding motif"/>
    <property type="match status" value="1"/>
</dbReference>
<name>A0A160TXX8_9ZZZZ</name>